<dbReference type="Proteomes" id="UP001597163">
    <property type="component" value="Unassembled WGS sequence"/>
</dbReference>
<feature type="domain" description="TPM" evidence="1">
    <location>
        <begin position="70"/>
        <end position="194"/>
    </location>
</feature>
<dbReference type="Pfam" id="PF04536">
    <property type="entry name" value="TPM_phosphatase"/>
    <property type="match status" value="1"/>
</dbReference>
<evidence type="ECO:0000313" key="3">
    <source>
        <dbReference type="Proteomes" id="UP001597163"/>
    </source>
</evidence>
<organism evidence="2 3">
    <name type="scientific">Hwangdonia seohaensis</name>
    <dbReference type="NCBI Taxonomy" id="1240727"/>
    <lineage>
        <taxon>Bacteria</taxon>
        <taxon>Pseudomonadati</taxon>
        <taxon>Bacteroidota</taxon>
        <taxon>Flavobacteriia</taxon>
        <taxon>Flavobacteriales</taxon>
        <taxon>Flavobacteriaceae</taxon>
        <taxon>Hwangdonia</taxon>
    </lineage>
</organism>
<comment type="caution">
    <text evidence="2">The sequence shown here is derived from an EMBL/GenBank/DDBJ whole genome shotgun (WGS) entry which is preliminary data.</text>
</comment>
<evidence type="ECO:0000259" key="1">
    <source>
        <dbReference type="Pfam" id="PF04536"/>
    </source>
</evidence>
<dbReference type="EMBL" id="JBHTLJ010000001">
    <property type="protein sequence ID" value="MFD1161091.1"/>
    <property type="molecule type" value="Genomic_DNA"/>
</dbReference>
<dbReference type="InterPro" id="IPR007621">
    <property type="entry name" value="TPM_dom"/>
</dbReference>
<gene>
    <name evidence="2" type="ORF">ACFQ2E_01600</name>
</gene>
<evidence type="ECO:0000313" key="2">
    <source>
        <dbReference type="EMBL" id="MFD1161091.1"/>
    </source>
</evidence>
<dbReference type="Gene3D" id="3.10.310.50">
    <property type="match status" value="1"/>
</dbReference>
<dbReference type="PANTHER" id="PTHR30373:SF2">
    <property type="entry name" value="UPF0603 PROTEIN YGCG"/>
    <property type="match status" value="1"/>
</dbReference>
<keyword evidence="3" id="KW-1185">Reference proteome</keyword>
<sequence>MKKKVLIITGSIGILYILLAFVLPKFVAVPLAAYHSKKVWTENEKDYSESKSSNLVLDSIGNFPLPIGYVSDYEKIFSERQISHLTKLIIDYEQKTTREIAIVTISSIEPYENVKDYATDLANEWKIGKPEKDNGLIILFSKNLRQIRIATGTGTEQKLTDEICKKVIDSTIVPEFKKGKYYNGIESGLKELMKRWE</sequence>
<accession>A0ABW3R7W5</accession>
<name>A0ABW3R7W5_9FLAO</name>
<dbReference type="PANTHER" id="PTHR30373">
    <property type="entry name" value="UPF0603 PROTEIN YGCG"/>
    <property type="match status" value="1"/>
</dbReference>
<dbReference type="RefSeq" id="WP_311935445.1">
    <property type="nucleotide sequence ID" value="NZ_JAVSCK010000001.1"/>
</dbReference>
<proteinExistence type="predicted"/>
<protein>
    <submittedName>
        <fullName evidence="2">TPM domain-containing protein</fullName>
    </submittedName>
</protein>
<reference evidence="3" key="1">
    <citation type="journal article" date="2019" name="Int. J. Syst. Evol. Microbiol.">
        <title>The Global Catalogue of Microorganisms (GCM) 10K type strain sequencing project: providing services to taxonomists for standard genome sequencing and annotation.</title>
        <authorList>
            <consortium name="The Broad Institute Genomics Platform"/>
            <consortium name="The Broad Institute Genome Sequencing Center for Infectious Disease"/>
            <person name="Wu L."/>
            <person name="Ma J."/>
        </authorList>
    </citation>
    <scope>NUCLEOTIDE SEQUENCE [LARGE SCALE GENOMIC DNA]</scope>
    <source>
        <strain evidence="3">CCUG 63246</strain>
    </source>
</reference>